<evidence type="ECO:0000256" key="3">
    <source>
        <dbReference type="HAMAP-Rule" id="MF_02249"/>
    </source>
</evidence>
<dbReference type="NCBIfam" id="NF006829">
    <property type="entry name" value="PRK09352.1"/>
    <property type="match status" value="1"/>
</dbReference>
<comment type="catalytic activity">
    <reaction evidence="3">
        <text>malonyl-[ACP] + an acyl-CoA + H(+) = a 3-oxoacyl-[ACP] + CO2 + CoA</text>
        <dbReference type="Rhea" id="RHEA:44448"/>
        <dbReference type="Rhea" id="RHEA-COMP:9623"/>
        <dbReference type="Rhea" id="RHEA-COMP:9916"/>
        <dbReference type="ChEBI" id="CHEBI:15378"/>
        <dbReference type="ChEBI" id="CHEBI:16526"/>
        <dbReference type="ChEBI" id="CHEBI:57287"/>
        <dbReference type="ChEBI" id="CHEBI:58342"/>
        <dbReference type="ChEBI" id="CHEBI:78449"/>
        <dbReference type="ChEBI" id="CHEBI:78776"/>
    </reaction>
</comment>
<feature type="domain" description="Beta-ketoacyl-[acyl-carrier-protein] synthase III C-terminal" evidence="4">
    <location>
        <begin position="228"/>
        <end position="314"/>
    </location>
</feature>
<dbReference type="InterPro" id="IPR013751">
    <property type="entry name" value="ACP_syn_III_N"/>
</dbReference>
<evidence type="ECO:0000313" key="7">
    <source>
        <dbReference type="Proteomes" id="UP000477782"/>
    </source>
</evidence>
<feature type="active site" evidence="3">
    <location>
        <position position="243"/>
    </location>
</feature>
<dbReference type="UniPathway" id="UPA00078"/>
<dbReference type="InterPro" id="IPR013747">
    <property type="entry name" value="ACP_syn_III_C"/>
</dbReference>
<comment type="function">
    <text evidence="3">Involved in the formation of the biotin precursor pimeloyl-ACP. Catalyzes the condensation of glutaryl-CoA, an intermediate in lysine degradation, with malonyl-ACP to produce 3-oxopimeloyl-ACP.</text>
</comment>
<dbReference type="SUPFAM" id="SSF53901">
    <property type="entry name" value="Thiolase-like"/>
    <property type="match status" value="1"/>
</dbReference>
<gene>
    <name evidence="3" type="primary">bioZ</name>
    <name evidence="6" type="ORF">G4Z14_04565</name>
</gene>
<feature type="domain" description="Beta-ketoacyl-[acyl-carrier-protein] synthase III N-terminal" evidence="5">
    <location>
        <begin position="98"/>
        <end position="176"/>
    </location>
</feature>
<feature type="active site" evidence="3">
    <location>
        <position position="104"/>
    </location>
</feature>
<evidence type="ECO:0000313" key="6">
    <source>
        <dbReference type="EMBL" id="NEY89562.1"/>
    </source>
</evidence>
<dbReference type="GO" id="GO:0004315">
    <property type="term" value="F:3-oxoacyl-[acyl-carrier-protein] synthase activity"/>
    <property type="evidence" value="ECO:0007669"/>
    <property type="project" value="InterPro"/>
</dbReference>
<comment type="pathway">
    <text evidence="3">Cofactor biosynthesis; biotin biosynthesis.</text>
</comment>
<evidence type="ECO:0000259" key="5">
    <source>
        <dbReference type="Pfam" id="PF08545"/>
    </source>
</evidence>
<dbReference type="EMBL" id="JAAIVJ010000002">
    <property type="protein sequence ID" value="NEY89562.1"/>
    <property type="molecule type" value="Genomic_DNA"/>
</dbReference>
<organism evidence="6 7">
    <name type="scientific">Tabrizicola oligotrophica</name>
    <dbReference type="NCBI Taxonomy" id="2710650"/>
    <lineage>
        <taxon>Bacteria</taxon>
        <taxon>Pseudomonadati</taxon>
        <taxon>Pseudomonadota</taxon>
        <taxon>Alphaproteobacteria</taxon>
        <taxon>Rhodobacterales</taxon>
        <taxon>Paracoccaceae</taxon>
        <taxon>Tabrizicola</taxon>
    </lineage>
</organism>
<evidence type="ECO:0000256" key="1">
    <source>
        <dbReference type="ARBA" id="ARBA00022679"/>
    </source>
</evidence>
<dbReference type="GO" id="GO:0006633">
    <property type="term" value="P:fatty acid biosynthetic process"/>
    <property type="evidence" value="ECO:0007669"/>
    <property type="project" value="InterPro"/>
</dbReference>
<dbReference type="HAMAP" id="MF_02249">
    <property type="entry name" value="BioZ"/>
    <property type="match status" value="1"/>
</dbReference>
<dbReference type="Gene3D" id="3.40.47.10">
    <property type="match status" value="1"/>
</dbReference>
<evidence type="ECO:0000256" key="2">
    <source>
        <dbReference type="ARBA" id="ARBA00023315"/>
    </source>
</evidence>
<name>A0A6M0QSZ9_9RHOB</name>
<dbReference type="PANTHER" id="PTHR34069">
    <property type="entry name" value="3-OXOACYL-[ACYL-CARRIER-PROTEIN] SYNTHASE 3"/>
    <property type="match status" value="1"/>
</dbReference>
<dbReference type="InterPro" id="IPR046403">
    <property type="entry name" value="BioZ"/>
</dbReference>
<dbReference type="AlphaFoldDB" id="A0A6M0QSZ9"/>
<dbReference type="InterPro" id="IPR016039">
    <property type="entry name" value="Thiolase-like"/>
</dbReference>
<comment type="caution">
    <text evidence="6">The sequence shown here is derived from an EMBL/GenBank/DDBJ whole genome shotgun (WGS) entry which is preliminary data.</text>
</comment>
<keyword evidence="2 3" id="KW-0012">Acyltransferase</keyword>
<keyword evidence="3" id="KW-0093">Biotin biosynthesis</keyword>
<dbReference type="RefSeq" id="WP_164623608.1">
    <property type="nucleotide sequence ID" value="NZ_JAAIVJ010000002.1"/>
</dbReference>
<feature type="active site" evidence="3">
    <location>
        <position position="273"/>
    </location>
</feature>
<protein>
    <recommendedName>
        <fullName evidence="3">3-oxopimeloyl-[acyl-carrier-protein] synthase</fullName>
        <shortName evidence="3">3-oxopimeloyl-[ACP] synthase</shortName>
        <ecNumber evidence="3">2.3.1.-</ecNumber>
    </recommendedName>
</protein>
<dbReference type="GO" id="GO:0044550">
    <property type="term" value="P:secondary metabolite biosynthetic process"/>
    <property type="evidence" value="ECO:0007669"/>
    <property type="project" value="TreeGrafter"/>
</dbReference>
<dbReference type="Pfam" id="PF08541">
    <property type="entry name" value="ACP_syn_III_C"/>
    <property type="match status" value="1"/>
</dbReference>
<dbReference type="Proteomes" id="UP000477782">
    <property type="component" value="Unassembled WGS sequence"/>
</dbReference>
<feature type="region of interest" description="ACP-binding" evidence="3">
    <location>
        <begin position="244"/>
        <end position="248"/>
    </location>
</feature>
<dbReference type="Pfam" id="PF08545">
    <property type="entry name" value="ACP_syn_III"/>
    <property type="match status" value="1"/>
</dbReference>
<sequence>MAGFGHYVPERRIENAEIEARLGLSPGWILARTGIRARRHAAPDQALSDLAIPAGQMALRGWTEGVGLVLLATSTPDHLLPPTAPLVAQRLGLACGALDVAGACTGFVQALVLGTGHVRMTGQAVLVIGANLLSRRIRADDPGTAALFADAAGAVLLAPSPDPSQGLLACDLGSDGTGHAAIRMPRGGSRLPWEPGRTDGLTMEMPDGRGVFVRAVETMDRSARKVMTEAGLTAAQITHWAPHQANGRILSALAEKLKLHHATQIGSLADYGNSSAATIALSLSLHHHAGHGLAGPLLLSSFGAGLLWASAIWQEGD</sequence>
<dbReference type="GO" id="GO:0009102">
    <property type="term" value="P:biotin biosynthetic process"/>
    <property type="evidence" value="ECO:0007669"/>
    <property type="project" value="UniProtKB-UniRule"/>
</dbReference>
<keyword evidence="7" id="KW-1185">Reference proteome</keyword>
<proteinExistence type="inferred from homology"/>
<dbReference type="CDD" id="cd00830">
    <property type="entry name" value="KAS_III"/>
    <property type="match status" value="1"/>
</dbReference>
<evidence type="ECO:0000259" key="4">
    <source>
        <dbReference type="Pfam" id="PF08541"/>
    </source>
</evidence>
<dbReference type="PANTHER" id="PTHR34069:SF2">
    <property type="entry name" value="BETA-KETOACYL-[ACYL-CARRIER-PROTEIN] SYNTHASE III"/>
    <property type="match status" value="1"/>
</dbReference>
<dbReference type="EC" id="2.3.1.-" evidence="3"/>
<accession>A0A6M0QSZ9</accession>
<reference evidence="6 7" key="1">
    <citation type="submission" date="2020-02" db="EMBL/GenBank/DDBJ databases">
        <authorList>
            <person name="Chen W.-M."/>
        </authorList>
    </citation>
    <scope>NUCLEOTIDE SEQUENCE [LARGE SCALE GENOMIC DNA]</scope>
    <source>
        <strain evidence="6 7">KMS-5</strain>
    </source>
</reference>
<comment type="catalytic activity">
    <reaction evidence="3">
        <text>glutaryl-CoA + malonyl-[ACP] + H(+) = 3-oxo-6-carboxyhexanoyl-[ACP] + CO2 + CoA</text>
        <dbReference type="Rhea" id="RHEA:67904"/>
        <dbReference type="Rhea" id="RHEA-COMP:9623"/>
        <dbReference type="Rhea" id="RHEA-COMP:17387"/>
        <dbReference type="ChEBI" id="CHEBI:15378"/>
        <dbReference type="ChEBI" id="CHEBI:16526"/>
        <dbReference type="ChEBI" id="CHEBI:57287"/>
        <dbReference type="ChEBI" id="CHEBI:57378"/>
        <dbReference type="ChEBI" id="CHEBI:78449"/>
        <dbReference type="ChEBI" id="CHEBI:176519"/>
    </reaction>
</comment>
<comment type="similarity">
    <text evidence="3">Belongs to the thiolase-like superfamily. BioZ family.</text>
</comment>
<keyword evidence="1 3" id="KW-0808">Transferase</keyword>